<dbReference type="InterPro" id="IPR009061">
    <property type="entry name" value="DNA-bd_dom_put_sf"/>
</dbReference>
<dbReference type="SUPFAM" id="SSF46955">
    <property type="entry name" value="Putative DNA-binding domain"/>
    <property type="match status" value="1"/>
</dbReference>
<comment type="caution">
    <text evidence="2">The sequence shown here is derived from an EMBL/GenBank/DDBJ whole genome shotgun (WGS) entry which is preliminary data.</text>
</comment>
<dbReference type="AlphaFoldDB" id="A0ABD7GQ01"/>
<evidence type="ECO:0000259" key="1">
    <source>
        <dbReference type="PROSITE" id="PS51702"/>
    </source>
</evidence>
<dbReference type="Proteomes" id="UP000255291">
    <property type="component" value="Unassembled WGS sequence"/>
</dbReference>
<dbReference type="Gene3D" id="1.10.10.10">
    <property type="entry name" value="Winged helix-like DNA-binding domain superfamily/Winged helix DNA-binding domain"/>
    <property type="match status" value="1"/>
</dbReference>
<dbReference type="InterPro" id="IPR003314">
    <property type="entry name" value="Mu-type_HTH"/>
</dbReference>
<protein>
    <recommendedName>
        <fullName evidence="1">HTH Mu-type domain-containing protein</fullName>
    </recommendedName>
</protein>
<name>A0ABD7GQ01_9ENTR</name>
<proteinExistence type="predicted"/>
<organism evidence="2 3">
    <name type="scientific">Enterobacter roggenkampii</name>
    <dbReference type="NCBI Taxonomy" id="1812935"/>
    <lineage>
        <taxon>Bacteria</taxon>
        <taxon>Pseudomonadati</taxon>
        <taxon>Pseudomonadota</taxon>
        <taxon>Gammaproteobacteria</taxon>
        <taxon>Enterobacterales</taxon>
        <taxon>Enterobacteriaceae</taxon>
        <taxon>Enterobacter</taxon>
        <taxon>Enterobacter cloacae complex</taxon>
    </lineage>
</organism>
<dbReference type="PROSITE" id="PS51702">
    <property type="entry name" value="HTH_MU"/>
    <property type="match status" value="1"/>
</dbReference>
<evidence type="ECO:0000313" key="2">
    <source>
        <dbReference type="EMBL" id="RDT57240.1"/>
    </source>
</evidence>
<dbReference type="Pfam" id="PF02316">
    <property type="entry name" value="HTH_Tnp_Mu_1"/>
    <property type="match status" value="1"/>
</dbReference>
<feature type="domain" description="HTH Mu-type" evidence="1">
    <location>
        <begin position="11"/>
        <end position="78"/>
    </location>
</feature>
<reference evidence="2 3" key="1">
    <citation type="submission" date="2018-07" db="EMBL/GenBank/DDBJ databases">
        <title>The use of a cohorting ward and systematic surveillance cultures for the control of a Klebsiella pneumoniae carbapenemase (KPC)-producing Enterobacteriaceae outbreak.</title>
        <authorList>
            <person name="Doi Y."/>
        </authorList>
    </citation>
    <scope>NUCLEOTIDE SEQUENCE [LARGE SCALE GENOMIC DNA]</scope>
    <source>
        <strain evidence="2 3">1-RC-17-04017</strain>
    </source>
</reference>
<dbReference type="InterPro" id="IPR036388">
    <property type="entry name" value="WH-like_DNA-bd_sf"/>
</dbReference>
<dbReference type="EMBL" id="QRBW01000081">
    <property type="protein sequence ID" value="RDT57240.1"/>
    <property type="molecule type" value="Genomic_DNA"/>
</dbReference>
<gene>
    <name evidence="2" type="ORF">DXF87_23680</name>
</gene>
<evidence type="ECO:0000313" key="3">
    <source>
        <dbReference type="Proteomes" id="UP000255291"/>
    </source>
</evidence>
<sequence length="140" mass="15609">MKPQRVFVMAFNEWFSASELAGLPGMPGDKSSVNRRANKEGWKKRQRAGVRGTAFEFHISSLPSATREAIGTEQADIGESEIDTELLSKVIESVELLLMSRKKKISPSTKAKVITVLYRAFKSSSYIDMKLVQETIELVA</sequence>
<accession>A0ABD7GQ01</accession>